<gene>
    <name evidence="3" type="ORF">GTHE00462_LOCUS21145</name>
    <name evidence="4" type="ORF">GTHE00462_LOCUS21147</name>
</gene>
<protein>
    <submittedName>
        <fullName evidence="4">Uncharacterized protein</fullName>
    </submittedName>
</protein>
<dbReference type="AlphaFoldDB" id="A0A6U6AWV1"/>
<evidence type="ECO:0000256" key="2">
    <source>
        <dbReference type="SAM" id="MobiDB-lite"/>
    </source>
</evidence>
<reference evidence="4" key="1">
    <citation type="submission" date="2021-01" db="EMBL/GenBank/DDBJ databases">
        <authorList>
            <person name="Corre E."/>
            <person name="Pelletier E."/>
            <person name="Niang G."/>
            <person name="Scheremetjew M."/>
            <person name="Finn R."/>
            <person name="Kale V."/>
            <person name="Holt S."/>
            <person name="Cochrane G."/>
            <person name="Meng A."/>
            <person name="Brown T."/>
            <person name="Cohen L."/>
        </authorList>
    </citation>
    <scope>NUCLEOTIDE SEQUENCE</scope>
    <source>
        <strain evidence="4">CCMP 2712</strain>
    </source>
</reference>
<feature type="coiled-coil region" evidence="1">
    <location>
        <begin position="423"/>
        <end position="450"/>
    </location>
</feature>
<evidence type="ECO:0000313" key="4">
    <source>
        <dbReference type="EMBL" id="CAE2310587.1"/>
    </source>
</evidence>
<feature type="region of interest" description="Disordered" evidence="2">
    <location>
        <begin position="229"/>
        <end position="285"/>
    </location>
</feature>
<name>A0A6U6AWV1_GUITH</name>
<dbReference type="EMBL" id="HBKN01027318">
    <property type="protein sequence ID" value="CAE2310587.1"/>
    <property type="molecule type" value="Transcribed_RNA"/>
</dbReference>
<feature type="compositionally biased region" description="Basic and acidic residues" evidence="2">
    <location>
        <begin position="229"/>
        <end position="242"/>
    </location>
</feature>
<accession>A0A6U6AWV1</accession>
<dbReference type="EMBL" id="HBKN01027316">
    <property type="protein sequence ID" value="CAE2310585.1"/>
    <property type="molecule type" value="Transcribed_RNA"/>
</dbReference>
<proteinExistence type="predicted"/>
<evidence type="ECO:0000256" key="1">
    <source>
        <dbReference type="SAM" id="Coils"/>
    </source>
</evidence>
<sequence>MVKEDKKEEDPLAGCPVPFEPVNDAQLLSDVRSPRFLQACQQLLIDPLELKPRAFDSFRAPGLVPEQQQVRYAVYEKSRMAKWRAINDCRARLPRLLESSGGGSMERQEKEDPLELSWIHQELSKSKTQVERGKAEAIKIAARKLRDISAVSKVSNVNLLEAQRRRETEAKVRADFRRKQMIKKQEELIKRKNEMEQRNIVEQEERKKKMKELDEALTQRIDTLRASYEKEAEEKRRSEMTKQQRIQDNINKKEEELKEHTNRILENLKRKEEQAKKRQEDWMDDTRNSSDKLFEAERRRQEAAKSAEDKARALVAAYKRKQAEVEKKEQQRLERQREIAKERRQKENEKKKKIVEIQKKKENILQEKASLIMDHMKTVEENLAACEEKRKLDLLVKSELSKLKSEVAKRNVQRSRMLESRMQSDLEKKLNHLEEKKKERERMLDSLKKERHFHATQIRLQKDELLEEVHNIQVQKSWNKANNLLRSFENTV</sequence>
<organism evidence="4">
    <name type="scientific">Guillardia theta</name>
    <name type="common">Cryptophyte</name>
    <name type="synonym">Cryptomonas phi</name>
    <dbReference type="NCBI Taxonomy" id="55529"/>
    <lineage>
        <taxon>Eukaryota</taxon>
        <taxon>Cryptophyceae</taxon>
        <taxon>Pyrenomonadales</taxon>
        <taxon>Geminigeraceae</taxon>
        <taxon>Guillardia</taxon>
    </lineage>
</organism>
<keyword evidence="1" id="KW-0175">Coiled coil</keyword>
<feature type="compositionally biased region" description="Basic and acidic residues" evidence="2">
    <location>
        <begin position="250"/>
        <end position="285"/>
    </location>
</feature>
<evidence type="ECO:0000313" key="3">
    <source>
        <dbReference type="EMBL" id="CAE2310585.1"/>
    </source>
</evidence>